<keyword evidence="6" id="KW-1185">Reference proteome</keyword>
<dbReference type="RefSeq" id="WP_265896019.1">
    <property type="nucleotide sequence ID" value="NZ_JAPIVE010000002.1"/>
</dbReference>
<dbReference type="GO" id="GO:0007165">
    <property type="term" value="P:signal transduction"/>
    <property type="evidence" value="ECO:0007669"/>
    <property type="project" value="InterPro"/>
</dbReference>
<dbReference type="PANTHER" id="PTHR44757:SF2">
    <property type="entry name" value="BIOFILM ARCHITECTURE MAINTENANCE PROTEIN MBAA"/>
    <property type="match status" value="1"/>
</dbReference>
<dbReference type="Pfam" id="PF00989">
    <property type="entry name" value="PAS"/>
    <property type="match status" value="1"/>
</dbReference>
<proteinExistence type="predicted"/>
<dbReference type="PANTHER" id="PTHR44757">
    <property type="entry name" value="DIGUANYLATE CYCLASE DGCP"/>
    <property type="match status" value="1"/>
</dbReference>
<dbReference type="Gene3D" id="6.10.340.10">
    <property type="match status" value="1"/>
</dbReference>
<name>A0AA41ZF18_9GAMM</name>
<dbReference type="GO" id="GO:0052621">
    <property type="term" value="F:diguanylate cyclase activity"/>
    <property type="evidence" value="ECO:0007669"/>
    <property type="project" value="UniProtKB-EC"/>
</dbReference>
<feature type="domain" description="GGDEF" evidence="4">
    <location>
        <begin position="394"/>
        <end position="528"/>
    </location>
</feature>
<evidence type="ECO:0000313" key="6">
    <source>
        <dbReference type="Proteomes" id="UP001165678"/>
    </source>
</evidence>
<keyword evidence="1" id="KW-1133">Transmembrane helix</keyword>
<gene>
    <name evidence="5" type="ORF">OQ287_07345</name>
</gene>
<accession>A0AA41ZF18</accession>
<dbReference type="SUPFAM" id="SSF55785">
    <property type="entry name" value="PYP-like sensor domain (PAS domain)"/>
    <property type="match status" value="1"/>
</dbReference>
<feature type="domain" description="HAMP" evidence="3">
    <location>
        <begin position="174"/>
        <end position="228"/>
    </location>
</feature>
<dbReference type="InterPro" id="IPR000014">
    <property type="entry name" value="PAS"/>
</dbReference>
<dbReference type="GO" id="GO:0016020">
    <property type="term" value="C:membrane"/>
    <property type="evidence" value="ECO:0007669"/>
    <property type="project" value="InterPro"/>
</dbReference>
<dbReference type="InterPro" id="IPR013767">
    <property type="entry name" value="PAS_fold"/>
</dbReference>
<evidence type="ECO:0000259" key="2">
    <source>
        <dbReference type="PROSITE" id="PS50112"/>
    </source>
</evidence>
<dbReference type="Gene3D" id="3.30.70.270">
    <property type="match status" value="1"/>
</dbReference>
<dbReference type="SUPFAM" id="SSF55073">
    <property type="entry name" value="Nucleotide cyclase"/>
    <property type="match status" value="1"/>
</dbReference>
<dbReference type="SMART" id="SM00091">
    <property type="entry name" value="PAS"/>
    <property type="match status" value="1"/>
</dbReference>
<dbReference type="Pfam" id="PF00990">
    <property type="entry name" value="GGDEF"/>
    <property type="match status" value="1"/>
</dbReference>
<dbReference type="Proteomes" id="UP001165678">
    <property type="component" value="Unassembled WGS sequence"/>
</dbReference>
<dbReference type="GO" id="GO:0006355">
    <property type="term" value="P:regulation of DNA-templated transcription"/>
    <property type="evidence" value="ECO:0007669"/>
    <property type="project" value="InterPro"/>
</dbReference>
<dbReference type="NCBIfam" id="TIGR00229">
    <property type="entry name" value="sensory_box"/>
    <property type="match status" value="1"/>
</dbReference>
<dbReference type="InterPro" id="IPR043128">
    <property type="entry name" value="Rev_trsase/Diguanyl_cyclase"/>
</dbReference>
<comment type="caution">
    <text evidence="5">The sequence shown here is derived from an EMBL/GenBank/DDBJ whole genome shotgun (WGS) entry which is preliminary data.</text>
</comment>
<evidence type="ECO:0000313" key="5">
    <source>
        <dbReference type="EMBL" id="MCX2524049.1"/>
    </source>
</evidence>
<dbReference type="AlphaFoldDB" id="A0AA41ZF18"/>
<dbReference type="InterPro" id="IPR052155">
    <property type="entry name" value="Biofilm_reg_signaling"/>
</dbReference>
<dbReference type="SUPFAM" id="SSF158472">
    <property type="entry name" value="HAMP domain-like"/>
    <property type="match status" value="1"/>
</dbReference>
<dbReference type="CDD" id="cd01949">
    <property type="entry name" value="GGDEF"/>
    <property type="match status" value="1"/>
</dbReference>
<dbReference type="EC" id="2.7.7.65" evidence="5"/>
<evidence type="ECO:0000256" key="1">
    <source>
        <dbReference type="SAM" id="Phobius"/>
    </source>
</evidence>
<feature type="transmembrane region" description="Helical" evidence="1">
    <location>
        <begin position="20"/>
        <end position="41"/>
    </location>
</feature>
<feature type="domain" description="PAS" evidence="2">
    <location>
        <begin position="240"/>
        <end position="279"/>
    </location>
</feature>
<dbReference type="Gene3D" id="3.30.450.20">
    <property type="entry name" value="PAS domain"/>
    <property type="match status" value="1"/>
</dbReference>
<dbReference type="InterPro" id="IPR035965">
    <property type="entry name" value="PAS-like_dom_sf"/>
</dbReference>
<protein>
    <submittedName>
        <fullName evidence="5">Diguanylate cyclase</fullName>
        <ecNumber evidence="5">2.7.7.65</ecNumber>
    </submittedName>
</protein>
<evidence type="ECO:0000259" key="3">
    <source>
        <dbReference type="PROSITE" id="PS50885"/>
    </source>
</evidence>
<dbReference type="NCBIfam" id="TIGR00254">
    <property type="entry name" value="GGDEF"/>
    <property type="match status" value="1"/>
</dbReference>
<sequence length="529" mass="58651">MIKRLKVLFQTRLALRTTAMVMGVVGLLGVIFVSVAVEMHASDERRNQYSRIEELLSTVERTAQAACFLGDTQLAHELSEGLIGNSIISDVYIVQADGTALTHAGYYVPGQAEGGIERVIHSPFDARKQVCRIFVMPDEAGIDRQVVEASRFLTIALMIQLLGVGLCVVFIVLRHVTRPIAGISHRLSELEAETGQKLEIPWNNHHDEIGKLVGSVNAMIDRLMKSLGEERRLRQIQTVEERRYRTLFDNVDAGIFELDHEGRVLSANMAFRYFFGLAPTLELERVPLFLHELPGVDMPSTEAFLRCGAGRNEACQWEVRIDTLEQPQWLSLQITPLSPGRSQGVAHNITEQKVAAHQATLLAMTDPLTGLGNRLGFERRLDQYQFLSASDVQPPVTLLLVDFDHFKQVNDTYGHHAGDQALISVGRLLNAAMIEDDYLARLGGDEFVMLVSSRSGRPAINELLAGLSAQLAEPVLVIDGHDVHMGVSIGIAVIGHDTGDGREALRLADAAMYSAKRAGRNTWRYHERQ</sequence>
<dbReference type="PROSITE" id="PS50112">
    <property type="entry name" value="PAS"/>
    <property type="match status" value="1"/>
</dbReference>
<keyword evidence="5" id="KW-0548">Nucleotidyltransferase</keyword>
<dbReference type="InterPro" id="IPR029787">
    <property type="entry name" value="Nucleotide_cyclase"/>
</dbReference>
<dbReference type="PROSITE" id="PS50885">
    <property type="entry name" value="HAMP"/>
    <property type="match status" value="1"/>
</dbReference>
<dbReference type="SMART" id="SM00267">
    <property type="entry name" value="GGDEF"/>
    <property type="match status" value="1"/>
</dbReference>
<dbReference type="InterPro" id="IPR003660">
    <property type="entry name" value="HAMP_dom"/>
</dbReference>
<organism evidence="5 6">
    <name type="scientific">Larsenimonas rhizosphaerae</name>
    <dbReference type="NCBI Taxonomy" id="2944682"/>
    <lineage>
        <taxon>Bacteria</taxon>
        <taxon>Pseudomonadati</taxon>
        <taxon>Pseudomonadota</taxon>
        <taxon>Gammaproteobacteria</taxon>
        <taxon>Oceanospirillales</taxon>
        <taxon>Halomonadaceae</taxon>
        <taxon>Larsenimonas</taxon>
    </lineage>
</organism>
<keyword evidence="1" id="KW-0472">Membrane</keyword>
<keyword evidence="1" id="KW-0812">Transmembrane</keyword>
<feature type="transmembrane region" description="Helical" evidence="1">
    <location>
        <begin position="152"/>
        <end position="173"/>
    </location>
</feature>
<dbReference type="CDD" id="cd00130">
    <property type="entry name" value="PAS"/>
    <property type="match status" value="1"/>
</dbReference>
<dbReference type="EMBL" id="JAPIVE010000002">
    <property type="protein sequence ID" value="MCX2524049.1"/>
    <property type="molecule type" value="Genomic_DNA"/>
</dbReference>
<reference evidence="5" key="1">
    <citation type="submission" date="2022-11" db="EMBL/GenBank/DDBJ databases">
        <title>Larsenimonas rhizosphaerae sp. nov., isolated from a tidal mudflat.</title>
        <authorList>
            <person name="Lee S.D."/>
            <person name="Kim I.S."/>
        </authorList>
    </citation>
    <scope>NUCLEOTIDE SEQUENCE</scope>
    <source>
        <strain evidence="5">GH2-1</strain>
    </source>
</reference>
<evidence type="ECO:0000259" key="4">
    <source>
        <dbReference type="PROSITE" id="PS50887"/>
    </source>
</evidence>
<dbReference type="InterPro" id="IPR000160">
    <property type="entry name" value="GGDEF_dom"/>
</dbReference>
<keyword evidence="5" id="KW-0808">Transferase</keyword>
<dbReference type="PROSITE" id="PS50887">
    <property type="entry name" value="GGDEF"/>
    <property type="match status" value="1"/>
</dbReference>